<dbReference type="Proteomes" id="UP000237000">
    <property type="component" value="Unassembled WGS sequence"/>
</dbReference>
<accession>A0A2P5E1D1</accession>
<protein>
    <submittedName>
        <fullName evidence="1">Uncharacterized protein</fullName>
    </submittedName>
</protein>
<gene>
    <name evidence="1" type="ORF">TorRG33x02_236250</name>
</gene>
<keyword evidence="2" id="KW-1185">Reference proteome</keyword>
<dbReference type="AlphaFoldDB" id="A0A2P5E1D1"/>
<proteinExistence type="predicted"/>
<dbReference type="EMBL" id="JXTC01000236">
    <property type="protein sequence ID" value="PON79343.1"/>
    <property type="molecule type" value="Genomic_DNA"/>
</dbReference>
<dbReference type="InParanoid" id="A0A2P5E1D1"/>
<sequence>MIVRLMPSPSKNTCLLLLAMDTYSSYTPAVTYIKKYPSQAPALSGTAATASLMVVKSQLPSLLTTTKSLTLIISSPTRGSTGTFKTDTNGTVTVSLDTQPRVKRASETLCNLVSSFIVCDMSFLTFSAEGADSSPSRHVWRLVTTPLSQVWTSLACETGRA</sequence>
<evidence type="ECO:0000313" key="2">
    <source>
        <dbReference type="Proteomes" id="UP000237000"/>
    </source>
</evidence>
<evidence type="ECO:0000313" key="1">
    <source>
        <dbReference type="EMBL" id="PON79343.1"/>
    </source>
</evidence>
<organism evidence="1 2">
    <name type="scientific">Trema orientale</name>
    <name type="common">Charcoal tree</name>
    <name type="synonym">Celtis orientalis</name>
    <dbReference type="NCBI Taxonomy" id="63057"/>
    <lineage>
        <taxon>Eukaryota</taxon>
        <taxon>Viridiplantae</taxon>
        <taxon>Streptophyta</taxon>
        <taxon>Embryophyta</taxon>
        <taxon>Tracheophyta</taxon>
        <taxon>Spermatophyta</taxon>
        <taxon>Magnoliopsida</taxon>
        <taxon>eudicotyledons</taxon>
        <taxon>Gunneridae</taxon>
        <taxon>Pentapetalae</taxon>
        <taxon>rosids</taxon>
        <taxon>fabids</taxon>
        <taxon>Rosales</taxon>
        <taxon>Cannabaceae</taxon>
        <taxon>Trema</taxon>
    </lineage>
</organism>
<comment type="caution">
    <text evidence="1">The sequence shown here is derived from an EMBL/GenBank/DDBJ whole genome shotgun (WGS) entry which is preliminary data.</text>
</comment>
<reference evidence="2" key="1">
    <citation type="submission" date="2016-06" db="EMBL/GenBank/DDBJ databases">
        <title>Parallel loss of symbiosis genes in relatives of nitrogen-fixing non-legume Parasponia.</title>
        <authorList>
            <person name="Van Velzen R."/>
            <person name="Holmer R."/>
            <person name="Bu F."/>
            <person name="Rutten L."/>
            <person name="Van Zeijl A."/>
            <person name="Liu W."/>
            <person name="Santuari L."/>
            <person name="Cao Q."/>
            <person name="Sharma T."/>
            <person name="Shen D."/>
            <person name="Roswanjaya Y."/>
            <person name="Wardhani T."/>
            <person name="Kalhor M.S."/>
            <person name="Jansen J."/>
            <person name="Van den Hoogen J."/>
            <person name="Gungor B."/>
            <person name="Hartog M."/>
            <person name="Hontelez J."/>
            <person name="Verver J."/>
            <person name="Yang W.-C."/>
            <person name="Schijlen E."/>
            <person name="Repin R."/>
            <person name="Schilthuizen M."/>
            <person name="Schranz E."/>
            <person name="Heidstra R."/>
            <person name="Miyata K."/>
            <person name="Fedorova E."/>
            <person name="Kohlen W."/>
            <person name="Bisseling T."/>
            <person name="Smit S."/>
            <person name="Geurts R."/>
        </authorList>
    </citation>
    <scope>NUCLEOTIDE SEQUENCE [LARGE SCALE GENOMIC DNA]</scope>
    <source>
        <strain evidence="2">cv. RG33-2</strain>
    </source>
</reference>
<name>A0A2P5E1D1_TREOI</name>